<dbReference type="Proteomes" id="UP001055811">
    <property type="component" value="Linkage Group LG01"/>
</dbReference>
<name>A0ACB9H2Q3_CICIN</name>
<gene>
    <name evidence="1" type="ORF">L2E82_02814</name>
</gene>
<reference evidence="2" key="1">
    <citation type="journal article" date="2022" name="Mol. Ecol. Resour.">
        <title>The genomes of chicory, endive, great burdock and yacon provide insights into Asteraceae palaeo-polyploidization history and plant inulin production.</title>
        <authorList>
            <person name="Fan W."/>
            <person name="Wang S."/>
            <person name="Wang H."/>
            <person name="Wang A."/>
            <person name="Jiang F."/>
            <person name="Liu H."/>
            <person name="Zhao H."/>
            <person name="Xu D."/>
            <person name="Zhang Y."/>
        </authorList>
    </citation>
    <scope>NUCLEOTIDE SEQUENCE [LARGE SCALE GENOMIC DNA]</scope>
    <source>
        <strain evidence="2">cv. Punajuju</strain>
    </source>
</reference>
<proteinExistence type="predicted"/>
<dbReference type="EMBL" id="CM042009">
    <property type="protein sequence ID" value="KAI3790005.1"/>
    <property type="molecule type" value="Genomic_DNA"/>
</dbReference>
<accession>A0ACB9H2Q3</accession>
<protein>
    <submittedName>
        <fullName evidence="1">Uncharacterized protein</fullName>
    </submittedName>
</protein>
<reference evidence="1 2" key="2">
    <citation type="journal article" date="2022" name="Mol. Ecol. Resour.">
        <title>The genomes of chicory, endive, great burdock and yacon provide insights into Asteraceae paleo-polyploidization history and plant inulin production.</title>
        <authorList>
            <person name="Fan W."/>
            <person name="Wang S."/>
            <person name="Wang H."/>
            <person name="Wang A."/>
            <person name="Jiang F."/>
            <person name="Liu H."/>
            <person name="Zhao H."/>
            <person name="Xu D."/>
            <person name="Zhang Y."/>
        </authorList>
    </citation>
    <scope>NUCLEOTIDE SEQUENCE [LARGE SCALE GENOMIC DNA]</scope>
    <source>
        <strain evidence="2">cv. Punajuju</strain>
        <tissue evidence="1">Leaves</tissue>
    </source>
</reference>
<organism evidence="1 2">
    <name type="scientific">Cichorium intybus</name>
    <name type="common">Chicory</name>
    <dbReference type="NCBI Taxonomy" id="13427"/>
    <lineage>
        <taxon>Eukaryota</taxon>
        <taxon>Viridiplantae</taxon>
        <taxon>Streptophyta</taxon>
        <taxon>Embryophyta</taxon>
        <taxon>Tracheophyta</taxon>
        <taxon>Spermatophyta</taxon>
        <taxon>Magnoliopsida</taxon>
        <taxon>eudicotyledons</taxon>
        <taxon>Gunneridae</taxon>
        <taxon>Pentapetalae</taxon>
        <taxon>asterids</taxon>
        <taxon>campanulids</taxon>
        <taxon>Asterales</taxon>
        <taxon>Asteraceae</taxon>
        <taxon>Cichorioideae</taxon>
        <taxon>Cichorieae</taxon>
        <taxon>Cichoriinae</taxon>
        <taxon>Cichorium</taxon>
    </lineage>
</organism>
<evidence type="ECO:0000313" key="1">
    <source>
        <dbReference type="EMBL" id="KAI3790005.1"/>
    </source>
</evidence>
<sequence>MSSPMKTGSKRFGSREHVKGRLDFDGSEMAEMNSGMVTSDENTRSPSEDDAFDLFLPHLDCLGIIHTLALLSLSWLIYTIVTKTEKKPNFLVELGFWCCKNCSWKKSWMVKRW</sequence>
<keyword evidence="2" id="KW-1185">Reference proteome</keyword>
<comment type="caution">
    <text evidence="1">The sequence shown here is derived from an EMBL/GenBank/DDBJ whole genome shotgun (WGS) entry which is preliminary data.</text>
</comment>
<evidence type="ECO:0000313" key="2">
    <source>
        <dbReference type="Proteomes" id="UP001055811"/>
    </source>
</evidence>